<dbReference type="SUPFAM" id="SSF52047">
    <property type="entry name" value="RNI-like"/>
    <property type="match status" value="1"/>
</dbReference>
<name>A0A4P9WAT5_9FUNG</name>
<dbReference type="OrthoDB" id="550575at2759"/>
<dbReference type="Gene3D" id="3.80.10.10">
    <property type="entry name" value="Ribonuclease Inhibitor"/>
    <property type="match status" value="1"/>
</dbReference>
<gene>
    <name evidence="1" type="ORF">BDK51DRAFT_34863</name>
</gene>
<evidence type="ECO:0000313" key="2">
    <source>
        <dbReference type="Proteomes" id="UP000269721"/>
    </source>
</evidence>
<organism evidence="1 2">
    <name type="scientific">Blyttiomyces helicus</name>
    <dbReference type="NCBI Taxonomy" id="388810"/>
    <lineage>
        <taxon>Eukaryota</taxon>
        <taxon>Fungi</taxon>
        <taxon>Fungi incertae sedis</taxon>
        <taxon>Chytridiomycota</taxon>
        <taxon>Chytridiomycota incertae sedis</taxon>
        <taxon>Chytridiomycetes</taxon>
        <taxon>Chytridiomycetes incertae sedis</taxon>
        <taxon>Blyttiomyces</taxon>
    </lineage>
</organism>
<protein>
    <recommendedName>
        <fullName evidence="3">F-box domain-containing protein</fullName>
    </recommendedName>
</protein>
<reference evidence="2" key="1">
    <citation type="journal article" date="2018" name="Nat. Microbiol.">
        <title>Leveraging single-cell genomics to expand the fungal tree of life.</title>
        <authorList>
            <person name="Ahrendt S.R."/>
            <person name="Quandt C.A."/>
            <person name="Ciobanu D."/>
            <person name="Clum A."/>
            <person name="Salamov A."/>
            <person name="Andreopoulos B."/>
            <person name="Cheng J.F."/>
            <person name="Woyke T."/>
            <person name="Pelin A."/>
            <person name="Henrissat B."/>
            <person name="Reynolds N.K."/>
            <person name="Benny G.L."/>
            <person name="Smith M.E."/>
            <person name="James T.Y."/>
            <person name="Grigoriev I.V."/>
        </authorList>
    </citation>
    <scope>NUCLEOTIDE SEQUENCE [LARGE SCALE GENOMIC DNA]</scope>
</reference>
<dbReference type="EMBL" id="KZ996550">
    <property type="protein sequence ID" value="RKO88685.1"/>
    <property type="molecule type" value="Genomic_DNA"/>
</dbReference>
<proteinExistence type="predicted"/>
<dbReference type="Proteomes" id="UP000269721">
    <property type="component" value="Unassembled WGS sequence"/>
</dbReference>
<dbReference type="InterPro" id="IPR032675">
    <property type="entry name" value="LRR_dom_sf"/>
</dbReference>
<evidence type="ECO:0000313" key="1">
    <source>
        <dbReference type="EMBL" id="RKO88685.1"/>
    </source>
</evidence>
<evidence type="ECO:0008006" key="3">
    <source>
        <dbReference type="Google" id="ProtNLM"/>
    </source>
</evidence>
<accession>A0A4P9WAT5</accession>
<keyword evidence="2" id="KW-1185">Reference proteome</keyword>
<sequence>MLTFLDLEYSELCPGGVTYDEELPEIARTIARLEFLRMPVLTENACASVNAAIGPALWYWAPNSCRFSQYMTANSLPHLESLEFPEVPIFSPEPSPDRTRVITAFIYKLASLQPSLRRVVLSCSRLESETTFVALLAAFPSIQELDLSLCDPITDITLAALQEHPPLHCLSLEMLPKVTAPAITSFLRARGSKLSYLSANWLGGAPFEALASYAPVIEQIVIS</sequence>
<dbReference type="AlphaFoldDB" id="A0A4P9WAT5"/>